<organism evidence="8 9">
    <name type="scientific">Ramlibacter lithotrophicus</name>
    <dbReference type="NCBI Taxonomy" id="2606681"/>
    <lineage>
        <taxon>Bacteria</taxon>
        <taxon>Pseudomonadati</taxon>
        <taxon>Pseudomonadota</taxon>
        <taxon>Betaproteobacteria</taxon>
        <taxon>Burkholderiales</taxon>
        <taxon>Comamonadaceae</taxon>
        <taxon>Ramlibacter</taxon>
    </lineage>
</organism>
<dbReference type="PROSITE" id="PS50111">
    <property type="entry name" value="CHEMOTAXIS_TRANSDUC_2"/>
    <property type="match status" value="1"/>
</dbReference>
<proteinExistence type="inferred from homology"/>
<gene>
    <name evidence="8" type="ORF">RAMLITH_16920</name>
</gene>
<comment type="caution">
    <text evidence="8">The sequence shown here is derived from an EMBL/GenBank/DDBJ whole genome shotgun (WGS) entry which is preliminary data.</text>
</comment>
<evidence type="ECO:0000256" key="4">
    <source>
        <dbReference type="PROSITE-ProRule" id="PRU00284"/>
    </source>
</evidence>
<feature type="transmembrane region" description="Helical" evidence="5">
    <location>
        <begin position="191"/>
        <end position="210"/>
    </location>
</feature>
<name>A0A7X6I7S0_9BURK</name>
<feature type="domain" description="HAMP" evidence="7">
    <location>
        <begin position="212"/>
        <end position="270"/>
    </location>
</feature>
<dbReference type="SUPFAM" id="SSF58104">
    <property type="entry name" value="Methyl-accepting chemotaxis protein (MCP) signaling domain"/>
    <property type="match status" value="1"/>
</dbReference>
<evidence type="ECO:0000256" key="2">
    <source>
        <dbReference type="ARBA" id="ARBA00022500"/>
    </source>
</evidence>
<evidence type="ECO:0000259" key="7">
    <source>
        <dbReference type="PROSITE" id="PS50885"/>
    </source>
</evidence>
<sequence>MQLRFLKIGTRLGVGFGAVLALMTAVALTGSYFQNQSREDLAASLGAASAKEALVSKMKFLMLEQSAAMRNIGLHSEVKAMNQEADRARELGKKYHEPLQRLEKFDLTPAEKQLLAEIDRMDDELEKPLSAAFSLSTGLRTEEAAQVIVKEIDPVVQRIVSGLDRLAELQTRDSEGAIAAARLRGDQVVKLLTAVVAVVLVAAACLAYVVTRSITVPISKAVRISQRVAAGDLAADDVDGKISADAGRDEVGQLLVAMDAMVERLSQVIGEVRSGAGNLSSASEQVNATAQSLSQASSEQAASVEETSASVEQMTASITQNGENAKVTDAMAVQASQRAAEGGQAVQQTVQAMKDIAKRIGIIDDIAYQTNLLALNAAIEAARAGEHGRGFAVVAGEVRKLAERSQVAAQEIGEMAAGSVAVAEKAGQFLAEIVPATRKTSDLVQEIAAASQEQSSSVAQINTSMTQLAQITQQNASSSEELAATAEEMSSQAINLQEVVAFFKTQARDAPAAPPARAAAARTAGAQPALPVLTHLAGQLSPAVVQDRDSFVKF</sequence>
<dbReference type="Proteomes" id="UP000521868">
    <property type="component" value="Unassembled WGS sequence"/>
</dbReference>
<dbReference type="GO" id="GO:0006935">
    <property type="term" value="P:chemotaxis"/>
    <property type="evidence" value="ECO:0007669"/>
    <property type="project" value="UniProtKB-KW"/>
</dbReference>
<dbReference type="InterPro" id="IPR004090">
    <property type="entry name" value="Chemotax_Me-accpt_rcpt"/>
</dbReference>
<comment type="similarity">
    <text evidence="3">Belongs to the methyl-accepting chemotaxis (MCP) protein family.</text>
</comment>
<dbReference type="SMART" id="SM00283">
    <property type="entry name" value="MA"/>
    <property type="match status" value="1"/>
</dbReference>
<dbReference type="SMART" id="SM00304">
    <property type="entry name" value="HAMP"/>
    <property type="match status" value="1"/>
</dbReference>
<dbReference type="PRINTS" id="PR00260">
    <property type="entry name" value="CHEMTRNSDUCR"/>
</dbReference>
<evidence type="ECO:0000259" key="6">
    <source>
        <dbReference type="PROSITE" id="PS50111"/>
    </source>
</evidence>
<evidence type="ECO:0000256" key="1">
    <source>
        <dbReference type="ARBA" id="ARBA00004370"/>
    </source>
</evidence>
<dbReference type="Pfam" id="PF12729">
    <property type="entry name" value="4HB_MCP_1"/>
    <property type="match status" value="1"/>
</dbReference>
<keyword evidence="5" id="KW-0472">Membrane</keyword>
<dbReference type="PANTHER" id="PTHR43531">
    <property type="entry name" value="PROTEIN ICFG"/>
    <property type="match status" value="1"/>
</dbReference>
<evidence type="ECO:0000313" key="9">
    <source>
        <dbReference type="Proteomes" id="UP000521868"/>
    </source>
</evidence>
<dbReference type="InterPro" id="IPR024478">
    <property type="entry name" value="HlyB_4HB_MCP"/>
</dbReference>
<dbReference type="InterPro" id="IPR004089">
    <property type="entry name" value="MCPsignal_dom"/>
</dbReference>
<protein>
    <submittedName>
        <fullName evidence="8">HAMP domain-containing protein</fullName>
    </submittedName>
</protein>
<dbReference type="RefSeq" id="WP_168108631.1">
    <property type="nucleotide sequence ID" value="NZ_VTOX01000006.1"/>
</dbReference>
<dbReference type="FunFam" id="1.10.287.950:FF:000001">
    <property type="entry name" value="Methyl-accepting chemotaxis sensory transducer"/>
    <property type="match status" value="1"/>
</dbReference>
<accession>A0A7X6I7S0</accession>
<feature type="transmembrane region" description="Helical" evidence="5">
    <location>
        <begin position="12"/>
        <end position="33"/>
    </location>
</feature>
<dbReference type="CDD" id="cd19411">
    <property type="entry name" value="MCP2201-like_sensor"/>
    <property type="match status" value="1"/>
</dbReference>
<keyword evidence="5" id="KW-1133">Transmembrane helix</keyword>
<comment type="subcellular location">
    <subcellularLocation>
        <location evidence="1">Membrane</location>
    </subcellularLocation>
</comment>
<dbReference type="GO" id="GO:0007165">
    <property type="term" value="P:signal transduction"/>
    <property type="evidence" value="ECO:0007669"/>
    <property type="project" value="UniProtKB-KW"/>
</dbReference>
<keyword evidence="5" id="KW-0812">Transmembrane</keyword>
<feature type="domain" description="Methyl-accepting transducer" evidence="6">
    <location>
        <begin position="275"/>
        <end position="490"/>
    </location>
</feature>
<reference evidence="8 9" key="1">
    <citation type="journal article" date="2020" name="Nature">
        <title>Bacterial chemolithoautotrophy via manganese oxidation.</title>
        <authorList>
            <person name="Yu H."/>
            <person name="Leadbetter J.R."/>
        </authorList>
    </citation>
    <scope>NUCLEOTIDE SEQUENCE [LARGE SCALE GENOMIC DNA]</scope>
    <source>
        <strain evidence="8 9">RBP-1</strain>
    </source>
</reference>
<dbReference type="Pfam" id="PF00015">
    <property type="entry name" value="MCPsignal"/>
    <property type="match status" value="1"/>
</dbReference>
<dbReference type="InterPro" id="IPR051310">
    <property type="entry name" value="MCP_chemotaxis"/>
</dbReference>
<dbReference type="PROSITE" id="PS50885">
    <property type="entry name" value="HAMP"/>
    <property type="match status" value="1"/>
</dbReference>
<dbReference type="AlphaFoldDB" id="A0A7X6I7S0"/>
<dbReference type="EMBL" id="VTOX01000006">
    <property type="protein sequence ID" value="NKE67509.1"/>
    <property type="molecule type" value="Genomic_DNA"/>
</dbReference>
<dbReference type="GO" id="GO:0004888">
    <property type="term" value="F:transmembrane signaling receptor activity"/>
    <property type="evidence" value="ECO:0007669"/>
    <property type="project" value="InterPro"/>
</dbReference>
<keyword evidence="2" id="KW-0145">Chemotaxis</keyword>
<dbReference type="GO" id="GO:0005886">
    <property type="term" value="C:plasma membrane"/>
    <property type="evidence" value="ECO:0007669"/>
    <property type="project" value="TreeGrafter"/>
</dbReference>
<keyword evidence="9" id="KW-1185">Reference proteome</keyword>
<dbReference type="Pfam" id="PF00672">
    <property type="entry name" value="HAMP"/>
    <property type="match status" value="1"/>
</dbReference>
<dbReference type="InterPro" id="IPR047347">
    <property type="entry name" value="YvaQ-like_sensor"/>
</dbReference>
<dbReference type="InterPro" id="IPR003660">
    <property type="entry name" value="HAMP_dom"/>
</dbReference>
<evidence type="ECO:0000256" key="5">
    <source>
        <dbReference type="SAM" id="Phobius"/>
    </source>
</evidence>
<evidence type="ECO:0000313" key="8">
    <source>
        <dbReference type="EMBL" id="NKE67509.1"/>
    </source>
</evidence>
<dbReference type="PANTHER" id="PTHR43531:SF11">
    <property type="entry name" value="METHYL-ACCEPTING CHEMOTAXIS PROTEIN 3"/>
    <property type="match status" value="1"/>
</dbReference>
<evidence type="ECO:0000256" key="3">
    <source>
        <dbReference type="ARBA" id="ARBA00029447"/>
    </source>
</evidence>
<keyword evidence="4" id="KW-0807">Transducer</keyword>
<dbReference type="Gene3D" id="1.10.287.950">
    <property type="entry name" value="Methyl-accepting chemotaxis protein"/>
    <property type="match status" value="1"/>
</dbReference>